<evidence type="ECO:0000256" key="2">
    <source>
        <dbReference type="ARBA" id="ARBA00006156"/>
    </source>
</evidence>
<evidence type="ECO:0000256" key="7">
    <source>
        <dbReference type="SAM" id="Phobius"/>
    </source>
</evidence>
<keyword evidence="3" id="KW-1003">Cell membrane</keyword>
<proteinExistence type="inferred from homology"/>
<dbReference type="GO" id="GO:0009306">
    <property type="term" value="P:protein secretion"/>
    <property type="evidence" value="ECO:0007669"/>
    <property type="project" value="InterPro"/>
</dbReference>
<evidence type="ECO:0000256" key="1">
    <source>
        <dbReference type="ARBA" id="ARBA00004651"/>
    </source>
</evidence>
<dbReference type="PANTHER" id="PTHR34040:SF7">
    <property type="entry name" value="SURFACE PRESENTATION OF ANTIGENS PROTEIN SPAQ"/>
    <property type="match status" value="1"/>
</dbReference>
<dbReference type="PANTHER" id="PTHR34040">
    <property type="entry name" value="FLAGELLAR BIOSYNTHETIC PROTEIN FLIQ"/>
    <property type="match status" value="1"/>
</dbReference>
<feature type="transmembrane region" description="Helical" evidence="7">
    <location>
        <begin position="53"/>
        <end position="72"/>
    </location>
</feature>
<evidence type="ECO:0000256" key="6">
    <source>
        <dbReference type="ARBA" id="ARBA00023136"/>
    </source>
</evidence>
<organism evidence="8 9">
    <name type="scientific">Trinickia caryophylli</name>
    <name type="common">Paraburkholderia caryophylli</name>
    <dbReference type="NCBI Taxonomy" id="28094"/>
    <lineage>
        <taxon>Bacteria</taxon>
        <taxon>Pseudomonadati</taxon>
        <taxon>Pseudomonadota</taxon>
        <taxon>Betaproteobacteria</taxon>
        <taxon>Burkholderiales</taxon>
        <taxon>Burkholderiaceae</taxon>
        <taxon>Trinickia</taxon>
    </lineage>
</organism>
<sequence>MHETMPASLALFQQALFFAFKMSLLLALVGACAGVAFSVLLSAFQIQDPSLPFVVKLVVVGVALAVCARPIAAELLRLVDNVFARTALLAS</sequence>
<name>A0A1X7DZ18_TRICW</name>
<evidence type="ECO:0000313" key="8">
    <source>
        <dbReference type="EMBL" id="SMF24343.1"/>
    </source>
</evidence>
<accession>A0A1X7DZ18</accession>
<evidence type="ECO:0000256" key="3">
    <source>
        <dbReference type="ARBA" id="ARBA00022475"/>
    </source>
</evidence>
<reference evidence="9" key="1">
    <citation type="submission" date="2017-04" db="EMBL/GenBank/DDBJ databases">
        <authorList>
            <person name="Varghese N."/>
            <person name="Submissions S."/>
        </authorList>
    </citation>
    <scope>NUCLEOTIDE SEQUENCE [LARGE SCALE GENOMIC DNA]</scope>
    <source>
        <strain evidence="9">Ballard 720</strain>
    </source>
</reference>
<dbReference type="EMBL" id="FXAH01000004">
    <property type="protein sequence ID" value="SMF24343.1"/>
    <property type="molecule type" value="Genomic_DNA"/>
</dbReference>
<dbReference type="Pfam" id="PF01313">
    <property type="entry name" value="Bac_export_3"/>
    <property type="match status" value="1"/>
</dbReference>
<evidence type="ECO:0000313" key="9">
    <source>
        <dbReference type="Proteomes" id="UP000192911"/>
    </source>
</evidence>
<comment type="subcellular location">
    <subcellularLocation>
        <location evidence="1">Cell membrane</location>
        <topology evidence="1">Multi-pass membrane protein</topology>
    </subcellularLocation>
</comment>
<dbReference type="GO" id="GO:0005886">
    <property type="term" value="C:plasma membrane"/>
    <property type="evidence" value="ECO:0007669"/>
    <property type="project" value="UniProtKB-SubCell"/>
</dbReference>
<dbReference type="AlphaFoldDB" id="A0A1X7DZ18"/>
<protein>
    <submittedName>
        <fullName evidence="8">Type III secretory pathway, component EscS</fullName>
    </submittedName>
</protein>
<comment type="similarity">
    <text evidence="2">Belongs to the FliQ/MopD/SpaQ family.</text>
</comment>
<dbReference type="STRING" id="28094.SAMN06295900_104274"/>
<feature type="transmembrane region" description="Helical" evidence="7">
    <location>
        <begin position="15"/>
        <end position="41"/>
    </location>
</feature>
<evidence type="ECO:0000256" key="5">
    <source>
        <dbReference type="ARBA" id="ARBA00022989"/>
    </source>
</evidence>
<evidence type="ECO:0000256" key="4">
    <source>
        <dbReference type="ARBA" id="ARBA00022692"/>
    </source>
</evidence>
<keyword evidence="9" id="KW-1185">Reference proteome</keyword>
<dbReference type="InterPro" id="IPR002191">
    <property type="entry name" value="Bac_export_3"/>
</dbReference>
<dbReference type="RefSeq" id="WP_085227002.1">
    <property type="nucleotide sequence ID" value="NZ_PNXZ01000001.1"/>
</dbReference>
<keyword evidence="6 7" id="KW-0472">Membrane</keyword>
<gene>
    <name evidence="8" type="ORF">SAMN06295900_104274</name>
</gene>
<keyword evidence="5 7" id="KW-1133">Transmembrane helix</keyword>
<dbReference type="Proteomes" id="UP000192911">
    <property type="component" value="Unassembled WGS sequence"/>
</dbReference>
<keyword evidence="4 7" id="KW-0812">Transmembrane</keyword>